<dbReference type="Gene3D" id="3.40.50.880">
    <property type="match status" value="1"/>
</dbReference>
<keyword evidence="4 11" id="KW-0436">Ligase</keyword>
<dbReference type="SUPFAM" id="SSF52317">
    <property type="entry name" value="Class I glutamine amidotransferase-like"/>
    <property type="match status" value="1"/>
</dbReference>
<evidence type="ECO:0000256" key="6">
    <source>
        <dbReference type="ARBA" id="ARBA00022840"/>
    </source>
</evidence>
<organism evidence="11">
    <name type="scientific">hydrothermal vent metagenome</name>
    <dbReference type="NCBI Taxonomy" id="652676"/>
    <lineage>
        <taxon>unclassified sequences</taxon>
        <taxon>metagenomes</taxon>
        <taxon>ecological metagenomes</taxon>
    </lineage>
</organism>
<dbReference type="GO" id="GO:0005524">
    <property type="term" value="F:ATP binding"/>
    <property type="evidence" value="ECO:0007669"/>
    <property type="project" value="UniProtKB-KW"/>
</dbReference>
<dbReference type="InterPro" id="IPR033828">
    <property type="entry name" value="GATase1_CTP_Synthase"/>
</dbReference>
<dbReference type="InterPro" id="IPR004468">
    <property type="entry name" value="CTP_synthase"/>
</dbReference>
<feature type="domain" description="Glutamine amidotransferase" evidence="10">
    <location>
        <begin position="81"/>
        <end position="312"/>
    </location>
</feature>
<dbReference type="Gene3D" id="3.40.50.300">
    <property type="entry name" value="P-loop containing nucleotide triphosphate hydrolases"/>
    <property type="match status" value="1"/>
</dbReference>
<comment type="similarity">
    <text evidence="2">Belongs to the CTP synthase family.</text>
</comment>
<dbReference type="GO" id="GO:0042802">
    <property type="term" value="F:identical protein binding"/>
    <property type="evidence" value="ECO:0007669"/>
    <property type="project" value="TreeGrafter"/>
</dbReference>
<comment type="pathway">
    <text evidence="1">Pyrimidine metabolism; CTP biosynthesis via de novo pathway; CTP from UDP: step 2/2.</text>
</comment>
<evidence type="ECO:0000256" key="3">
    <source>
        <dbReference type="ARBA" id="ARBA00012291"/>
    </source>
</evidence>
<dbReference type="EC" id="6.3.4.2" evidence="3"/>
<dbReference type="InterPro" id="IPR027417">
    <property type="entry name" value="P-loop_NTPase"/>
</dbReference>
<evidence type="ECO:0000313" key="11">
    <source>
        <dbReference type="EMBL" id="SFV60301.1"/>
    </source>
</evidence>
<dbReference type="CDD" id="cd01746">
    <property type="entry name" value="GATase1_CTP_Synthase"/>
    <property type="match status" value="1"/>
</dbReference>
<dbReference type="InterPro" id="IPR017926">
    <property type="entry name" value="GATASE"/>
</dbReference>
<evidence type="ECO:0000259" key="10">
    <source>
        <dbReference type="Pfam" id="PF00117"/>
    </source>
</evidence>
<dbReference type="PROSITE" id="PS51273">
    <property type="entry name" value="GATASE_TYPE_1"/>
    <property type="match status" value="1"/>
</dbReference>
<accession>A0A1W1C3K6</accession>
<reference evidence="11" key="1">
    <citation type="submission" date="2016-10" db="EMBL/GenBank/DDBJ databases">
        <authorList>
            <person name="de Groot N.N."/>
        </authorList>
    </citation>
    <scope>NUCLEOTIDE SEQUENCE</scope>
</reference>
<sequence length="321" mass="36121">MKLASSCGVEQNAVIEALDAPSIYKVPLNFLKQDILTPITNYLHMEKLEPKMDEWNKLVKNVVAPSREVTIGFVGKYLDLKESYKSLTEAFVHSGAHLDTKVNLKWVDSEDLEDGKCEEILSDIDGILVAGGFGHRGVEGKIKAIEYARVQKIPYLGICLGMQLSLIEFARNILGKKDACSVEFEPDTKEPVIYLIDEFIDSSGQKQIRTHKSPLGGTMRLGAYECNTKNGSLLQKVYGGDKKIVERHRHRYEANPKYREEFEKNGLIISGESDGLIEAVELKDHPWFLAVQFHPEFTSRLKRPNPAIFGFIQASIEHKNG</sequence>
<dbReference type="PANTHER" id="PTHR11550">
    <property type="entry name" value="CTP SYNTHASE"/>
    <property type="match status" value="1"/>
</dbReference>
<evidence type="ECO:0000256" key="7">
    <source>
        <dbReference type="ARBA" id="ARBA00022962"/>
    </source>
</evidence>
<gene>
    <name evidence="11" type="ORF">MNB_SV-6-1779</name>
</gene>
<dbReference type="UniPathway" id="UPA00159">
    <property type="reaction ID" value="UER00277"/>
</dbReference>
<evidence type="ECO:0000256" key="9">
    <source>
        <dbReference type="ARBA" id="ARBA00047781"/>
    </source>
</evidence>
<name>A0A1W1C3K6_9ZZZZ</name>
<dbReference type="Pfam" id="PF00117">
    <property type="entry name" value="GATase"/>
    <property type="match status" value="1"/>
</dbReference>
<dbReference type="GO" id="GO:0019856">
    <property type="term" value="P:pyrimidine nucleobase biosynthetic process"/>
    <property type="evidence" value="ECO:0007669"/>
    <property type="project" value="TreeGrafter"/>
</dbReference>
<dbReference type="FunFam" id="3.40.50.880:FF:000002">
    <property type="entry name" value="CTP synthase"/>
    <property type="match status" value="1"/>
</dbReference>
<keyword evidence="7" id="KW-0315">Glutamine amidotransferase</keyword>
<comment type="catalytic activity">
    <reaction evidence="9">
        <text>UTP + L-glutamine + ATP + H2O = CTP + L-glutamate + ADP + phosphate + 2 H(+)</text>
        <dbReference type="Rhea" id="RHEA:26426"/>
        <dbReference type="ChEBI" id="CHEBI:15377"/>
        <dbReference type="ChEBI" id="CHEBI:15378"/>
        <dbReference type="ChEBI" id="CHEBI:29985"/>
        <dbReference type="ChEBI" id="CHEBI:30616"/>
        <dbReference type="ChEBI" id="CHEBI:37563"/>
        <dbReference type="ChEBI" id="CHEBI:43474"/>
        <dbReference type="ChEBI" id="CHEBI:46398"/>
        <dbReference type="ChEBI" id="CHEBI:58359"/>
        <dbReference type="ChEBI" id="CHEBI:456216"/>
        <dbReference type="EC" id="6.3.4.2"/>
    </reaction>
</comment>
<dbReference type="GO" id="GO:0003883">
    <property type="term" value="F:CTP synthase activity"/>
    <property type="evidence" value="ECO:0007669"/>
    <property type="project" value="UniProtKB-EC"/>
</dbReference>
<dbReference type="GO" id="GO:0005829">
    <property type="term" value="C:cytosol"/>
    <property type="evidence" value="ECO:0007669"/>
    <property type="project" value="TreeGrafter"/>
</dbReference>
<protein>
    <recommendedName>
        <fullName evidence="3">CTP synthase (glutamine hydrolyzing)</fullName>
        <ecNumber evidence="3">6.3.4.2</ecNumber>
    </recommendedName>
</protein>
<dbReference type="NCBIfam" id="NF003792">
    <property type="entry name" value="PRK05380.1"/>
    <property type="match status" value="1"/>
</dbReference>
<evidence type="ECO:0000256" key="4">
    <source>
        <dbReference type="ARBA" id="ARBA00022598"/>
    </source>
</evidence>
<keyword evidence="6" id="KW-0067">ATP-binding</keyword>
<dbReference type="AlphaFoldDB" id="A0A1W1C3K6"/>
<dbReference type="InterPro" id="IPR029062">
    <property type="entry name" value="Class_I_gatase-like"/>
</dbReference>
<keyword evidence="8" id="KW-0665">Pyrimidine biosynthesis</keyword>
<evidence type="ECO:0000256" key="8">
    <source>
        <dbReference type="ARBA" id="ARBA00022975"/>
    </source>
</evidence>
<evidence type="ECO:0000256" key="1">
    <source>
        <dbReference type="ARBA" id="ARBA00005171"/>
    </source>
</evidence>
<dbReference type="GO" id="GO:0044210">
    <property type="term" value="P:'de novo' CTP biosynthetic process"/>
    <property type="evidence" value="ECO:0007669"/>
    <property type="project" value="UniProtKB-UniPathway"/>
</dbReference>
<keyword evidence="5" id="KW-0547">Nucleotide-binding</keyword>
<dbReference type="EMBL" id="FPHC01000059">
    <property type="protein sequence ID" value="SFV60301.1"/>
    <property type="molecule type" value="Genomic_DNA"/>
</dbReference>
<dbReference type="PANTHER" id="PTHR11550:SF0">
    <property type="entry name" value="CTP SYNTHASE-RELATED"/>
    <property type="match status" value="1"/>
</dbReference>
<evidence type="ECO:0000256" key="2">
    <source>
        <dbReference type="ARBA" id="ARBA00007533"/>
    </source>
</evidence>
<proteinExistence type="inferred from homology"/>
<evidence type="ECO:0000256" key="5">
    <source>
        <dbReference type="ARBA" id="ARBA00022741"/>
    </source>
</evidence>